<accession>A0A0K8PZX3</accession>
<dbReference type="OrthoDB" id="4240426at2"/>
<organism evidence="2 3">
    <name type="scientific">Streptomyces azureus</name>
    <dbReference type="NCBI Taxonomy" id="146537"/>
    <lineage>
        <taxon>Bacteria</taxon>
        <taxon>Bacillati</taxon>
        <taxon>Actinomycetota</taxon>
        <taxon>Actinomycetes</taxon>
        <taxon>Kitasatosporales</taxon>
        <taxon>Streptomycetaceae</taxon>
        <taxon>Streptomyces</taxon>
    </lineage>
</organism>
<gene>
    <name evidence="2" type="ORF">SAZU_8237</name>
</gene>
<keyword evidence="3" id="KW-1185">Reference proteome</keyword>
<protein>
    <submittedName>
        <fullName evidence="2">Uncharacterized protein</fullName>
    </submittedName>
</protein>
<dbReference type="EMBL" id="DF968533">
    <property type="protein sequence ID" value="GAP53356.1"/>
    <property type="molecule type" value="Genomic_DNA"/>
</dbReference>
<name>A0A0K8PZX3_STRAJ</name>
<keyword evidence="1" id="KW-0472">Membrane</keyword>
<keyword evidence="1" id="KW-1133">Transmembrane helix</keyword>
<feature type="transmembrane region" description="Helical" evidence="1">
    <location>
        <begin position="41"/>
        <end position="58"/>
    </location>
</feature>
<dbReference type="Proteomes" id="UP000053859">
    <property type="component" value="Unassembled WGS sequence"/>
</dbReference>
<reference evidence="2" key="1">
    <citation type="journal article" date="2015" name="Genome Announc.">
        <title>Draft Genome Sequence of Thiostrepton-Producing Streptomyces azureus ATCC 14921.</title>
        <authorList>
            <person name="Sakihara K."/>
            <person name="Maeda J."/>
            <person name="Tashiro K."/>
            <person name="Fujino Y."/>
            <person name="Kuhara S."/>
            <person name="Ohshima T."/>
            <person name="Ogata S."/>
            <person name="Doi K."/>
        </authorList>
    </citation>
    <scope>NUCLEOTIDE SEQUENCE [LARGE SCALE GENOMIC DNA]</scope>
    <source>
        <strain evidence="2">ATCC14921</strain>
    </source>
</reference>
<dbReference type="AlphaFoldDB" id="A0A0K8PZX3"/>
<keyword evidence="1" id="KW-0812">Transmembrane</keyword>
<dbReference type="RefSeq" id="WP_059424888.1">
    <property type="nucleotide sequence ID" value="NZ_DF968533.1"/>
</dbReference>
<evidence type="ECO:0000256" key="1">
    <source>
        <dbReference type="SAM" id="Phobius"/>
    </source>
</evidence>
<feature type="transmembrane region" description="Helical" evidence="1">
    <location>
        <begin position="96"/>
        <end position="114"/>
    </location>
</feature>
<evidence type="ECO:0000313" key="3">
    <source>
        <dbReference type="Proteomes" id="UP000053859"/>
    </source>
</evidence>
<evidence type="ECO:0000313" key="2">
    <source>
        <dbReference type="EMBL" id="GAP53356.1"/>
    </source>
</evidence>
<proteinExistence type="predicted"/>
<sequence length="176" mass="19762">MDRLVHHELRAVVSALAATAVALTTVGLVRGFSPPSEPGRLGLYVAAVLASIVVWTLLKATRIKWFSEVRDFEKAVPVEETGTVLPTERFLHDQPFSPRLFVLYLLFAVPLSLWEPWAATLLLWSALDWLGQAALVARWERRHGLLLWRGHVESRPWELSVSRRPPTRTATGARPA</sequence>